<reference evidence="2" key="1">
    <citation type="journal article" date="2014" name="Front. Microbiol.">
        <title>High frequency of phylogenetically diverse reductive dehalogenase-homologous genes in deep subseafloor sedimentary metagenomes.</title>
        <authorList>
            <person name="Kawai M."/>
            <person name="Futagami T."/>
            <person name="Toyoda A."/>
            <person name="Takaki Y."/>
            <person name="Nishi S."/>
            <person name="Hori S."/>
            <person name="Arai W."/>
            <person name="Tsubouchi T."/>
            <person name="Morono Y."/>
            <person name="Uchiyama I."/>
            <person name="Ito T."/>
            <person name="Fujiyama A."/>
            <person name="Inagaki F."/>
            <person name="Takami H."/>
        </authorList>
    </citation>
    <scope>NUCLEOTIDE SEQUENCE</scope>
    <source>
        <strain evidence="2">Expedition CK06-06</strain>
    </source>
</reference>
<gene>
    <name evidence="2" type="ORF">S01H1_50215</name>
</gene>
<dbReference type="NCBIfam" id="TIGR01552">
    <property type="entry name" value="phd_fam"/>
    <property type="match status" value="1"/>
</dbReference>
<evidence type="ECO:0008006" key="3">
    <source>
        <dbReference type="Google" id="ProtNLM"/>
    </source>
</evidence>
<sequence length="86" mass="9992">MGTVTAKQLKQRTGEIIKRLKSGERFTLTHRGKPVAVISPFLSKEERFSPGLRSFDEAWEDIERALEKTKPPFKSWKEATRWARMS</sequence>
<comment type="similarity">
    <text evidence="1">Belongs to the phD/YefM antitoxin family.</text>
</comment>
<accession>X0W999</accession>
<dbReference type="EMBL" id="BARS01032348">
    <property type="protein sequence ID" value="GAG27499.1"/>
    <property type="molecule type" value="Genomic_DNA"/>
</dbReference>
<dbReference type="InterPro" id="IPR036165">
    <property type="entry name" value="YefM-like_sf"/>
</dbReference>
<proteinExistence type="inferred from homology"/>
<organism evidence="2">
    <name type="scientific">marine sediment metagenome</name>
    <dbReference type="NCBI Taxonomy" id="412755"/>
    <lineage>
        <taxon>unclassified sequences</taxon>
        <taxon>metagenomes</taxon>
        <taxon>ecological metagenomes</taxon>
    </lineage>
</organism>
<evidence type="ECO:0000256" key="1">
    <source>
        <dbReference type="ARBA" id="ARBA00009981"/>
    </source>
</evidence>
<dbReference type="Pfam" id="PF02604">
    <property type="entry name" value="PhdYeFM_antitox"/>
    <property type="match status" value="1"/>
</dbReference>
<dbReference type="SUPFAM" id="SSF143120">
    <property type="entry name" value="YefM-like"/>
    <property type="match status" value="1"/>
</dbReference>
<protein>
    <recommendedName>
        <fullName evidence="3">Antitoxin</fullName>
    </recommendedName>
</protein>
<dbReference type="InterPro" id="IPR006442">
    <property type="entry name" value="Antitoxin_Phd/YefM"/>
</dbReference>
<name>X0W999_9ZZZZ</name>
<comment type="caution">
    <text evidence="2">The sequence shown here is derived from an EMBL/GenBank/DDBJ whole genome shotgun (WGS) entry which is preliminary data.</text>
</comment>
<dbReference type="AlphaFoldDB" id="X0W999"/>
<dbReference type="Gene3D" id="3.40.1620.10">
    <property type="entry name" value="YefM-like domain"/>
    <property type="match status" value="1"/>
</dbReference>
<evidence type="ECO:0000313" key="2">
    <source>
        <dbReference type="EMBL" id="GAG27499.1"/>
    </source>
</evidence>